<proteinExistence type="predicted"/>
<comment type="caution">
    <text evidence="1">The sequence shown here is derived from an EMBL/GenBank/DDBJ whole genome shotgun (WGS) entry which is preliminary data.</text>
</comment>
<keyword evidence="2" id="KW-1185">Reference proteome</keyword>
<evidence type="ECO:0000313" key="2">
    <source>
        <dbReference type="Proteomes" id="UP000315295"/>
    </source>
</evidence>
<evidence type="ECO:0000313" key="1">
    <source>
        <dbReference type="EMBL" id="TQD97615.1"/>
    </source>
</evidence>
<accession>A0A540MFU9</accession>
<dbReference type="EMBL" id="VIEB01000268">
    <property type="protein sequence ID" value="TQD97615.1"/>
    <property type="molecule type" value="Genomic_DNA"/>
</dbReference>
<gene>
    <name evidence="1" type="ORF">C1H46_016789</name>
</gene>
<organism evidence="1 2">
    <name type="scientific">Malus baccata</name>
    <name type="common">Siberian crab apple</name>
    <name type="synonym">Pyrus baccata</name>
    <dbReference type="NCBI Taxonomy" id="106549"/>
    <lineage>
        <taxon>Eukaryota</taxon>
        <taxon>Viridiplantae</taxon>
        <taxon>Streptophyta</taxon>
        <taxon>Embryophyta</taxon>
        <taxon>Tracheophyta</taxon>
        <taxon>Spermatophyta</taxon>
        <taxon>Magnoliopsida</taxon>
        <taxon>eudicotyledons</taxon>
        <taxon>Gunneridae</taxon>
        <taxon>Pentapetalae</taxon>
        <taxon>rosids</taxon>
        <taxon>fabids</taxon>
        <taxon>Rosales</taxon>
        <taxon>Rosaceae</taxon>
        <taxon>Amygdaloideae</taxon>
        <taxon>Maleae</taxon>
        <taxon>Malus</taxon>
    </lineage>
</organism>
<dbReference type="Proteomes" id="UP000315295">
    <property type="component" value="Unassembled WGS sequence"/>
</dbReference>
<dbReference type="AlphaFoldDB" id="A0A540MFU9"/>
<protein>
    <submittedName>
        <fullName evidence="1">Uncharacterized protein</fullName>
    </submittedName>
</protein>
<sequence>MLESRGMNGGNIPAQWFITKVSPSSSHHEFLGLVSLSSSYPHILGVQSTQGTNPSVTIQDLVDESNGPRQIEDPGMTTDQLLPQLCMRRCADAEQVTNIDVPLVVRVETHERVVRHGGGLEDSDCHLKMTIDL</sequence>
<reference evidence="1 2" key="1">
    <citation type="journal article" date="2019" name="G3 (Bethesda)">
        <title>Sequencing of a Wild Apple (Malus baccata) Genome Unravels the Differences Between Cultivated and Wild Apple Species Regarding Disease Resistance and Cold Tolerance.</title>
        <authorList>
            <person name="Chen X."/>
        </authorList>
    </citation>
    <scope>NUCLEOTIDE SEQUENCE [LARGE SCALE GENOMIC DNA]</scope>
    <source>
        <strain evidence="2">cv. Shandingzi</strain>
        <tissue evidence="1">Leaves</tissue>
    </source>
</reference>
<name>A0A540MFU9_MALBA</name>